<dbReference type="SUPFAM" id="SSF55874">
    <property type="entry name" value="ATPase domain of HSP90 chaperone/DNA topoisomerase II/histidine kinase"/>
    <property type="match status" value="1"/>
</dbReference>
<name>A0A4U3MKX2_9ACTN</name>
<keyword evidence="3" id="KW-0067">ATP-binding</keyword>
<evidence type="ECO:0000259" key="2">
    <source>
        <dbReference type="Pfam" id="PF13581"/>
    </source>
</evidence>
<dbReference type="AlphaFoldDB" id="A0A4U3MKX2"/>
<dbReference type="OrthoDB" id="3480034at2"/>
<proteinExistence type="predicted"/>
<keyword evidence="1" id="KW-0418">Kinase</keyword>
<dbReference type="PANTHER" id="PTHR35526:SF3">
    <property type="entry name" value="ANTI-SIGMA-F FACTOR RSBW"/>
    <property type="match status" value="1"/>
</dbReference>
<keyword evidence="4" id="KW-1185">Reference proteome</keyword>
<protein>
    <submittedName>
        <fullName evidence="3">ATP-binding protein</fullName>
    </submittedName>
</protein>
<dbReference type="RefSeq" id="WP_137246154.1">
    <property type="nucleotide sequence ID" value="NZ_SZQA01000004.1"/>
</dbReference>
<gene>
    <name evidence="3" type="ORF">FDA94_06725</name>
</gene>
<comment type="caution">
    <text evidence="3">The sequence shown here is derived from an EMBL/GenBank/DDBJ whole genome shotgun (WGS) entry which is preliminary data.</text>
</comment>
<accession>A0A4U3MKX2</accession>
<dbReference type="InterPro" id="IPR050267">
    <property type="entry name" value="Anti-sigma-factor_SerPK"/>
</dbReference>
<dbReference type="Proteomes" id="UP000308705">
    <property type="component" value="Unassembled WGS sequence"/>
</dbReference>
<evidence type="ECO:0000256" key="1">
    <source>
        <dbReference type="ARBA" id="ARBA00022527"/>
    </source>
</evidence>
<dbReference type="GO" id="GO:0004674">
    <property type="term" value="F:protein serine/threonine kinase activity"/>
    <property type="evidence" value="ECO:0007669"/>
    <property type="project" value="UniProtKB-KW"/>
</dbReference>
<dbReference type="EMBL" id="SZQA01000004">
    <property type="protein sequence ID" value="TKK90111.1"/>
    <property type="molecule type" value="Genomic_DNA"/>
</dbReference>
<organism evidence="3 4">
    <name type="scientific">Herbidospora galbida</name>
    <dbReference type="NCBI Taxonomy" id="2575442"/>
    <lineage>
        <taxon>Bacteria</taxon>
        <taxon>Bacillati</taxon>
        <taxon>Actinomycetota</taxon>
        <taxon>Actinomycetes</taxon>
        <taxon>Streptosporangiales</taxon>
        <taxon>Streptosporangiaceae</taxon>
        <taxon>Herbidospora</taxon>
    </lineage>
</organism>
<keyword evidence="1" id="KW-0808">Transferase</keyword>
<feature type="domain" description="Histidine kinase/HSP90-like ATPase" evidence="2">
    <location>
        <begin position="12"/>
        <end position="124"/>
    </location>
</feature>
<evidence type="ECO:0000313" key="3">
    <source>
        <dbReference type="EMBL" id="TKK90111.1"/>
    </source>
</evidence>
<dbReference type="InterPro" id="IPR003594">
    <property type="entry name" value="HATPase_dom"/>
</dbReference>
<dbReference type="PANTHER" id="PTHR35526">
    <property type="entry name" value="ANTI-SIGMA-F FACTOR RSBW-RELATED"/>
    <property type="match status" value="1"/>
</dbReference>
<keyword evidence="1" id="KW-0723">Serine/threonine-protein kinase</keyword>
<sequence length="131" mass="13961">MALEVATRYELFPAHPRSAALARDRVRALLADWGLTDLAGATELVTAELISNAVKVSEPGGQVGLGVYRAGGAVVVEVWDGERLPPRLLDPGPDDIGGRGLMLVGVLTRRWGYRWPVTGGKVVYAVVDAPM</sequence>
<evidence type="ECO:0000313" key="4">
    <source>
        <dbReference type="Proteomes" id="UP000308705"/>
    </source>
</evidence>
<dbReference type="Gene3D" id="3.30.565.10">
    <property type="entry name" value="Histidine kinase-like ATPase, C-terminal domain"/>
    <property type="match status" value="1"/>
</dbReference>
<dbReference type="GO" id="GO:0005524">
    <property type="term" value="F:ATP binding"/>
    <property type="evidence" value="ECO:0007669"/>
    <property type="project" value="UniProtKB-KW"/>
</dbReference>
<dbReference type="CDD" id="cd16936">
    <property type="entry name" value="HATPase_RsbW-like"/>
    <property type="match status" value="1"/>
</dbReference>
<dbReference type="Pfam" id="PF13581">
    <property type="entry name" value="HATPase_c_2"/>
    <property type="match status" value="1"/>
</dbReference>
<dbReference type="InterPro" id="IPR036890">
    <property type="entry name" value="HATPase_C_sf"/>
</dbReference>
<reference evidence="3 4" key="1">
    <citation type="submission" date="2019-04" db="EMBL/GenBank/DDBJ databases">
        <title>Herbidospora sp. NEAU-GS14.nov., a novel actinomycete isolated from soil.</title>
        <authorList>
            <person name="Han L."/>
        </authorList>
    </citation>
    <scope>NUCLEOTIDE SEQUENCE [LARGE SCALE GENOMIC DNA]</scope>
    <source>
        <strain evidence="3 4">NEAU-GS14</strain>
    </source>
</reference>
<keyword evidence="3" id="KW-0547">Nucleotide-binding</keyword>